<name>A0A699SLN0_TANCI</name>
<evidence type="ECO:0000256" key="1">
    <source>
        <dbReference type="SAM" id="MobiDB-lite"/>
    </source>
</evidence>
<reference evidence="2" key="1">
    <citation type="journal article" date="2019" name="Sci. Rep.">
        <title>Draft genome of Tanacetum cinerariifolium, the natural source of mosquito coil.</title>
        <authorList>
            <person name="Yamashiro T."/>
            <person name="Shiraishi A."/>
            <person name="Satake H."/>
            <person name="Nakayama K."/>
        </authorList>
    </citation>
    <scope>NUCLEOTIDE SEQUENCE</scope>
</reference>
<sequence>PGTDFIAAPASASASFSASVIPLDTLIFQDAEAAQHYLLPPPTAKTKSCLNCPLLLRARDQTKLSQLPAATQARIEQRGQLLLVPKLTGSLAPEQAPATRLEILASHWPAPTTAARQLPHRVGALRPPGHDGQRHLFSRCQRQRQRRGPATGAGRPLRPPQKPARLLGCVFALRG</sequence>
<dbReference type="EMBL" id="BKCJ011171057">
    <property type="protein sequence ID" value="GFC98258.1"/>
    <property type="molecule type" value="Genomic_DNA"/>
</dbReference>
<gene>
    <name evidence="2" type="ORF">Tci_870228</name>
</gene>
<proteinExistence type="predicted"/>
<organism evidence="2">
    <name type="scientific">Tanacetum cinerariifolium</name>
    <name type="common">Dalmatian daisy</name>
    <name type="synonym">Chrysanthemum cinerariifolium</name>
    <dbReference type="NCBI Taxonomy" id="118510"/>
    <lineage>
        <taxon>Eukaryota</taxon>
        <taxon>Viridiplantae</taxon>
        <taxon>Streptophyta</taxon>
        <taxon>Embryophyta</taxon>
        <taxon>Tracheophyta</taxon>
        <taxon>Spermatophyta</taxon>
        <taxon>Magnoliopsida</taxon>
        <taxon>eudicotyledons</taxon>
        <taxon>Gunneridae</taxon>
        <taxon>Pentapetalae</taxon>
        <taxon>asterids</taxon>
        <taxon>campanulids</taxon>
        <taxon>Asterales</taxon>
        <taxon>Asteraceae</taxon>
        <taxon>Asteroideae</taxon>
        <taxon>Anthemideae</taxon>
        <taxon>Anthemidinae</taxon>
        <taxon>Tanacetum</taxon>
    </lineage>
</organism>
<protein>
    <submittedName>
        <fullName evidence="2">Uncharacterized protein</fullName>
    </submittedName>
</protein>
<evidence type="ECO:0000313" key="2">
    <source>
        <dbReference type="EMBL" id="GFC98258.1"/>
    </source>
</evidence>
<accession>A0A699SLN0</accession>
<feature type="region of interest" description="Disordered" evidence="1">
    <location>
        <begin position="140"/>
        <end position="162"/>
    </location>
</feature>
<feature type="non-terminal residue" evidence="2">
    <location>
        <position position="1"/>
    </location>
</feature>
<comment type="caution">
    <text evidence="2">The sequence shown here is derived from an EMBL/GenBank/DDBJ whole genome shotgun (WGS) entry which is preliminary data.</text>
</comment>
<dbReference type="AlphaFoldDB" id="A0A699SLN0"/>